<protein>
    <submittedName>
        <fullName evidence="3">Phosphatidylserine decarboxylase-related protein</fullName>
    </submittedName>
</protein>
<keyword evidence="1" id="KW-0210">Decarboxylase</keyword>
<dbReference type="Pfam" id="PF02666">
    <property type="entry name" value="PS_Dcarbxylase"/>
    <property type="match status" value="1"/>
</dbReference>
<accession>A0A1S9DT60</accession>
<dbReference type="OrthoDB" id="5973539at2759"/>
<name>A0A1S9DT60_ASPOZ</name>
<organism evidence="3 4">
    <name type="scientific">Aspergillus oryzae</name>
    <name type="common">Yellow koji mold</name>
    <dbReference type="NCBI Taxonomy" id="5062"/>
    <lineage>
        <taxon>Eukaryota</taxon>
        <taxon>Fungi</taxon>
        <taxon>Dikarya</taxon>
        <taxon>Ascomycota</taxon>
        <taxon>Pezizomycotina</taxon>
        <taxon>Eurotiomycetes</taxon>
        <taxon>Eurotiomycetidae</taxon>
        <taxon>Eurotiales</taxon>
        <taxon>Aspergillaceae</taxon>
        <taxon>Aspergillus</taxon>
        <taxon>Aspergillus subgen. Circumdati</taxon>
    </lineage>
</organism>
<reference evidence="3 4" key="1">
    <citation type="submission" date="2016-10" db="EMBL/GenBank/DDBJ databases">
        <title>Genome sequencing of Aspergillus oryzae BCC7051.</title>
        <authorList>
            <person name="Thammarongtham C."/>
            <person name="Vorapreeda T."/>
            <person name="Nookaew I."/>
            <person name="Srisuk T."/>
            <person name="Land M."/>
            <person name="Jeennor S."/>
            <person name="Laoteng K."/>
        </authorList>
    </citation>
    <scope>NUCLEOTIDE SEQUENCE [LARGE SCALE GENOMIC DNA]</scope>
    <source>
        <strain evidence="3 4">BCC7051</strain>
    </source>
</reference>
<dbReference type="GO" id="GO:0008654">
    <property type="term" value="P:phospholipid biosynthetic process"/>
    <property type="evidence" value="ECO:0007669"/>
    <property type="project" value="InterPro"/>
</dbReference>
<sequence length="232" mass="27307">MEALVEDQVMETVHPWPWLFLEVVREIREELLWEEDDLEQVVKNAHKWDIPELDKYGVISARGFLEFTDWLVRSWVPTESTKGRDIYYILRVFYFALSQEPPSSSSLTGWSNLPKRSEAAWTSLPQSINEAAITTFRNSPLFRVFDSEGDAKNWTTFNKFFYRRLDNPRKIACPDDYHIVAFPADSIFAGAYPISEDSEVVLQKKEWRVVKDEVILKNVPWKTKEPFRHPYP</sequence>
<evidence type="ECO:0000313" key="4">
    <source>
        <dbReference type="Proteomes" id="UP000190312"/>
    </source>
</evidence>
<dbReference type="EMBL" id="MKZY01000003">
    <property type="protein sequence ID" value="OOO12180.1"/>
    <property type="molecule type" value="Genomic_DNA"/>
</dbReference>
<evidence type="ECO:0000256" key="2">
    <source>
        <dbReference type="ARBA" id="ARBA00023239"/>
    </source>
</evidence>
<dbReference type="InterPro" id="IPR003817">
    <property type="entry name" value="PS_Dcarbxylase"/>
</dbReference>
<evidence type="ECO:0000313" key="3">
    <source>
        <dbReference type="EMBL" id="OOO12180.1"/>
    </source>
</evidence>
<dbReference type="Proteomes" id="UP000190312">
    <property type="component" value="Unassembled WGS sequence"/>
</dbReference>
<proteinExistence type="predicted"/>
<keyword evidence="2" id="KW-0456">Lyase</keyword>
<comment type="caution">
    <text evidence="3">The sequence shown here is derived from an EMBL/GenBank/DDBJ whole genome shotgun (WGS) entry which is preliminary data.</text>
</comment>
<evidence type="ECO:0000256" key="1">
    <source>
        <dbReference type="ARBA" id="ARBA00022793"/>
    </source>
</evidence>
<dbReference type="GO" id="GO:0004609">
    <property type="term" value="F:phosphatidylserine decarboxylase activity"/>
    <property type="evidence" value="ECO:0007669"/>
    <property type="project" value="InterPro"/>
</dbReference>
<gene>
    <name evidence="3" type="ORF">OAory_01086500</name>
</gene>
<dbReference type="AlphaFoldDB" id="A0A1S9DT60"/>